<sequence length="129" mass="14335">MSYTRELCDYWASGYDFEADGDPLTRDQLLDNLMMYWLPGTGASAARLYWESFGEVQKLFRSGGGETVSVPTGCSIFPKENPRPSRRWASQRFTDIRYWNEPARRAFRGVRAAGAVRGGGPGVRGGADG</sequence>
<dbReference type="AlphaFoldDB" id="A0A285J952"/>
<evidence type="ECO:0000256" key="2">
    <source>
        <dbReference type="ARBA" id="ARBA00022801"/>
    </source>
</evidence>
<dbReference type="Gene3D" id="3.40.50.1820">
    <property type="entry name" value="alpha/beta hydrolase"/>
    <property type="match status" value="1"/>
</dbReference>
<accession>A0A285J952</accession>
<proteinExistence type="inferred from homology"/>
<dbReference type="PANTHER" id="PTHR21661:SF35">
    <property type="entry name" value="EPOXIDE HYDROLASE"/>
    <property type="match status" value="1"/>
</dbReference>
<name>A0A285J952_9ACTN</name>
<evidence type="ECO:0000256" key="1">
    <source>
        <dbReference type="ARBA" id="ARBA00010088"/>
    </source>
</evidence>
<dbReference type="EMBL" id="OBDY01000018">
    <property type="protein sequence ID" value="SNY56855.1"/>
    <property type="molecule type" value="Genomic_DNA"/>
</dbReference>
<dbReference type="GO" id="GO:0004301">
    <property type="term" value="F:epoxide hydrolase activity"/>
    <property type="evidence" value="ECO:0007669"/>
    <property type="project" value="TreeGrafter"/>
</dbReference>
<gene>
    <name evidence="3" type="ORF">SAMN05421748_11813</name>
</gene>
<keyword evidence="4" id="KW-1185">Reference proteome</keyword>
<dbReference type="SUPFAM" id="SSF53474">
    <property type="entry name" value="alpha/beta-Hydrolases"/>
    <property type="match status" value="1"/>
</dbReference>
<evidence type="ECO:0000313" key="4">
    <source>
        <dbReference type="Proteomes" id="UP000219612"/>
    </source>
</evidence>
<dbReference type="InterPro" id="IPR029058">
    <property type="entry name" value="AB_hydrolase_fold"/>
</dbReference>
<evidence type="ECO:0000313" key="3">
    <source>
        <dbReference type="EMBL" id="SNY56855.1"/>
    </source>
</evidence>
<dbReference type="Proteomes" id="UP000219612">
    <property type="component" value="Unassembled WGS sequence"/>
</dbReference>
<keyword evidence="2" id="KW-0378">Hydrolase</keyword>
<dbReference type="GO" id="GO:0097176">
    <property type="term" value="P:epoxide metabolic process"/>
    <property type="evidence" value="ECO:0007669"/>
    <property type="project" value="TreeGrafter"/>
</dbReference>
<reference evidence="4" key="1">
    <citation type="submission" date="2017-09" db="EMBL/GenBank/DDBJ databases">
        <authorList>
            <person name="Varghese N."/>
            <person name="Submissions S."/>
        </authorList>
    </citation>
    <scope>NUCLEOTIDE SEQUENCE [LARGE SCALE GENOMIC DNA]</scope>
    <source>
        <strain evidence="4">CGMCC 4.6857</strain>
    </source>
</reference>
<dbReference type="PANTHER" id="PTHR21661">
    <property type="entry name" value="EPOXIDE HYDROLASE 1-RELATED"/>
    <property type="match status" value="1"/>
</dbReference>
<comment type="similarity">
    <text evidence="1">Belongs to the peptidase S33 family.</text>
</comment>
<organism evidence="3 4">
    <name type="scientific">Paractinoplanes atraurantiacus</name>
    <dbReference type="NCBI Taxonomy" id="1036182"/>
    <lineage>
        <taxon>Bacteria</taxon>
        <taxon>Bacillati</taxon>
        <taxon>Actinomycetota</taxon>
        <taxon>Actinomycetes</taxon>
        <taxon>Micromonosporales</taxon>
        <taxon>Micromonosporaceae</taxon>
        <taxon>Paractinoplanes</taxon>
    </lineage>
</organism>
<protein>
    <submittedName>
        <fullName evidence="3">Uncharacterized protein</fullName>
    </submittedName>
</protein>
<dbReference type="RefSeq" id="WP_218854749.1">
    <property type="nucleotide sequence ID" value="NZ_OBDY01000018.1"/>
</dbReference>